<comment type="subunit">
    <text evidence="4">Monomer. Interacts with the flagellar basal bodies.</text>
</comment>
<keyword evidence="2 4" id="KW-0547">Nucleotide-binding</keyword>
<keyword evidence="1 4" id="KW-0973">c-di-GMP</keyword>
<feature type="domain" description="Type III secretion system flagellar brake protein YcgR PilZN" evidence="7">
    <location>
        <begin position="21"/>
        <end position="123"/>
    </location>
</feature>
<sequence length="251" mass="28446">MEINQSNEKPEESADSGPDFGRRNPLEIGVQLRNLLNRGDFLTVQYNGGQLVTRILDVDVRERVFVFDWGALAEQNKGMLAAQRCLFHASPEGVRVEFTTSTPRETRFEGLPAFEAAFPEVLFYVQRREYFRVEAPILDPYVCKGRLPEGDAFRWEVHDVSLGGVGVRTTDERVAELPMGTVLDDVELFLNTHGTLSLGLQLVSHRASDMPNGMRRYQLGFRFMALPGSAENTLQRLITQLEMKRRSLVRA</sequence>
<keyword evidence="9" id="KW-1185">Reference proteome</keyword>
<dbReference type="KEGG" id="tvl:FAZ95_00545"/>
<evidence type="ECO:0000313" key="9">
    <source>
        <dbReference type="Proteomes" id="UP000298656"/>
    </source>
</evidence>
<dbReference type="EMBL" id="CP040077">
    <property type="protein sequence ID" value="QCP47800.1"/>
    <property type="molecule type" value="Genomic_DNA"/>
</dbReference>
<name>A0A4V1EGS6_9BURK</name>
<keyword evidence="8" id="KW-0282">Flagellum</keyword>
<dbReference type="Gene3D" id="2.40.10.220">
    <property type="entry name" value="predicted glycosyltransferase like domains"/>
    <property type="match status" value="1"/>
</dbReference>
<dbReference type="Proteomes" id="UP000298656">
    <property type="component" value="Chromosome 1"/>
</dbReference>
<feature type="region of interest" description="Disordered" evidence="5">
    <location>
        <begin position="1"/>
        <end position="23"/>
    </location>
</feature>
<evidence type="ECO:0000256" key="1">
    <source>
        <dbReference type="ARBA" id="ARBA00022636"/>
    </source>
</evidence>
<dbReference type="InterPro" id="IPR009926">
    <property type="entry name" value="T3SS_YcgR_PilZN"/>
</dbReference>
<dbReference type="RefSeq" id="WP_137330643.1">
    <property type="nucleotide sequence ID" value="NZ_CP040077.1"/>
</dbReference>
<feature type="domain" description="PilZ" evidence="6">
    <location>
        <begin position="126"/>
        <end position="239"/>
    </location>
</feature>
<comment type="subcellular location">
    <subcellularLocation>
        <location evidence="4">Bacterial flagellum basal body</location>
    </subcellularLocation>
</comment>
<organism evidence="8 9">
    <name type="scientific">Trinickia violacea</name>
    <dbReference type="NCBI Taxonomy" id="2571746"/>
    <lineage>
        <taxon>Bacteria</taxon>
        <taxon>Pseudomonadati</taxon>
        <taxon>Pseudomonadota</taxon>
        <taxon>Betaproteobacteria</taxon>
        <taxon>Burkholderiales</taxon>
        <taxon>Burkholderiaceae</taxon>
        <taxon>Trinickia</taxon>
    </lineage>
</organism>
<comment type="similarity">
    <text evidence="4">Belongs to the YcgR family.</text>
</comment>
<reference evidence="8 9" key="1">
    <citation type="submission" date="2019-05" db="EMBL/GenBank/DDBJ databases">
        <title>Burkholderia sp. DHOD12, isolated from subtropical forest soil.</title>
        <authorList>
            <person name="Gao Z.-H."/>
            <person name="Qiu L.-H."/>
        </authorList>
    </citation>
    <scope>NUCLEOTIDE SEQUENCE [LARGE SCALE GENOMIC DNA]</scope>
    <source>
        <strain evidence="8 9">DHOD12</strain>
    </source>
</reference>
<dbReference type="Pfam" id="PF07317">
    <property type="entry name" value="PilZN"/>
    <property type="match status" value="1"/>
</dbReference>
<dbReference type="InterPro" id="IPR012349">
    <property type="entry name" value="Split_barrel_FMN-bd"/>
</dbReference>
<accession>A0A4V1EGS6</accession>
<evidence type="ECO:0000313" key="8">
    <source>
        <dbReference type="EMBL" id="QCP47800.1"/>
    </source>
</evidence>
<keyword evidence="8" id="KW-0969">Cilium</keyword>
<dbReference type="GO" id="GO:0071945">
    <property type="term" value="P:regulation of bacterial-type flagellum-dependent cell motility by regulation of motor speed"/>
    <property type="evidence" value="ECO:0007669"/>
    <property type="project" value="UniProtKB-UniRule"/>
</dbReference>
<protein>
    <recommendedName>
        <fullName evidence="4">Flagellar brake protein YcgR</fullName>
    </recommendedName>
    <alternativeName>
        <fullName evidence="4">Cyclic di-GMP binding protein YcgR</fullName>
    </alternativeName>
</protein>
<dbReference type="GO" id="GO:0071973">
    <property type="term" value="P:bacterial-type flagellum-dependent cell motility"/>
    <property type="evidence" value="ECO:0007669"/>
    <property type="project" value="UniProtKB-UniRule"/>
</dbReference>
<dbReference type="Gene3D" id="2.30.110.10">
    <property type="entry name" value="Electron Transport, Fmn-binding Protein, Chain A"/>
    <property type="match status" value="1"/>
</dbReference>
<dbReference type="InterPro" id="IPR023787">
    <property type="entry name" value="T3SS_YcgR"/>
</dbReference>
<evidence type="ECO:0000256" key="5">
    <source>
        <dbReference type="SAM" id="MobiDB-lite"/>
    </source>
</evidence>
<dbReference type="HAMAP" id="MF_01457">
    <property type="entry name" value="YcgR"/>
    <property type="match status" value="1"/>
</dbReference>
<dbReference type="OrthoDB" id="5572581at2"/>
<evidence type="ECO:0000256" key="4">
    <source>
        <dbReference type="HAMAP-Rule" id="MF_01457"/>
    </source>
</evidence>
<dbReference type="Pfam" id="PF07238">
    <property type="entry name" value="PilZ"/>
    <property type="match status" value="1"/>
</dbReference>
<dbReference type="AlphaFoldDB" id="A0A4V1EGS6"/>
<keyword evidence="3 4" id="KW-0975">Bacterial flagellum</keyword>
<dbReference type="GO" id="GO:0009425">
    <property type="term" value="C:bacterial-type flagellum basal body"/>
    <property type="evidence" value="ECO:0007669"/>
    <property type="project" value="UniProtKB-SubCell"/>
</dbReference>
<gene>
    <name evidence="4" type="primary">ycgR</name>
    <name evidence="8" type="ORF">FAZ95_00545</name>
</gene>
<evidence type="ECO:0000256" key="3">
    <source>
        <dbReference type="ARBA" id="ARBA00023143"/>
    </source>
</evidence>
<keyword evidence="8" id="KW-0966">Cell projection</keyword>
<evidence type="ECO:0000259" key="7">
    <source>
        <dbReference type="Pfam" id="PF07317"/>
    </source>
</evidence>
<evidence type="ECO:0000256" key="2">
    <source>
        <dbReference type="ARBA" id="ARBA00022741"/>
    </source>
</evidence>
<dbReference type="InterPro" id="IPR009875">
    <property type="entry name" value="PilZ_domain"/>
</dbReference>
<evidence type="ECO:0000259" key="6">
    <source>
        <dbReference type="Pfam" id="PF07238"/>
    </source>
</evidence>
<proteinExistence type="inferred from homology"/>
<dbReference type="GO" id="GO:0035438">
    <property type="term" value="F:cyclic-di-GMP binding"/>
    <property type="evidence" value="ECO:0007669"/>
    <property type="project" value="UniProtKB-UniRule"/>
</dbReference>
<comment type="function">
    <text evidence="4">Acts as a flagellar brake, regulating swimming and swarming in a bis-(3'-5') cyclic diguanylic acid (c-di-GMP)-dependent manner. Binds 1 c-di-GMP dimer per subunit. Increasing levels of c-di-GMP lead to decreased motility.</text>
</comment>